<dbReference type="EMBL" id="WHPC01000021">
    <property type="protein sequence ID" value="MPV36916.1"/>
    <property type="molecule type" value="Genomic_DNA"/>
</dbReference>
<evidence type="ECO:0000313" key="1">
    <source>
        <dbReference type="EMBL" id="MPV36916.1"/>
    </source>
</evidence>
<dbReference type="Gene3D" id="3.10.450.50">
    <property type="match status" value="1"/>
</dbReference>
<accession>A0A6N7ELA6</accession>
<gene>
    <name evidence="1" type="ORF">GB881_07585</name>
</gene>
<dbReference type="PANTHER" id="PTHR38436">
    <property type="entry name" value="POLYKETIDE CYCLASE SNOAL-LIKE DOMAIN"/>
    <property type="match status" value="1"/>
</dbReference>
<sequence>MTTENAERMQQTDDAWNGRDWDRFDELHDPDCVVYWPGQEDSPTHGGVDHRAEAIAFCEAFPDNKVTNRPYDILFGEGDFTCFVTRFTGTFTAPWKFPDGTEVAPTGKAFDVLYSTAAKWRNGRIVEEYLFYDSATFQRQVGLTD</sequence>
<dbReference type="InterPro" id="IPR009959">
    <property type="entry name" value="Cyclase_SnoaL-like"/>
</dbReference>
<proteinExistence type="predicted"/>
<name>A0A6N7ELA6_9MICO</name>
<keyword evidence="2" id="KW-1185">Reference proteome</keyword>
<dbReference type="AlphaFoldDB" id="A0A6N7ELA6"/>
<dbReference type="SUPFAM" id="SSF54427">
    <property type="entry name" value="NTF2-like"/>
    <property type="match status" value="1"/>
</dbReference>
<reference evidence="1 2" key="1">
    <citation type="submission" date="2019-10" db="EMBL/GenBank/DDBJ databases">
        <title>Georgenia wutianyii sp. nov. and Georgenia yuyongxinii sp. nov. isolated from plateau pika (Ochotona curzoniae) in the Qinghai-Tibet plateau of China.</title>
        <authorList>
            <person name="Tian Z."/>
        </authorList>
    </citation>
    <scope>NUCLEOTIDE SEQUENCE [LARGE SCALE GENOMIC DNA]</scope>
    <source>
        <strain evidence="1 2">JCM 19765</strain>
    </source>
</reference>
<dbReference type="InterPro" id="IPR032710">
    <property type="entry name" value="NTF2-like_dom_sf"/>
</dbReference>
<dbReference type="Pfam" id="PF07366">
    <property type="entry name" value="SnoaL"/>
    <property type="match status" value="1"/>
</dbReference>
<organism evidence="1 2">
    <name type="scientific">Georgenia subflava</name>
    <dbReference type="NCBI Taxonomy" id="1622177"/>
    <lineage>
        <taxon>Bacteria</taxon>
        <taxon>Bacillati</taxon>
        <taxon>Actinomycetota</taxon>
        <taxon>Actinomycetes</taxon>
        <taxon>Micrococcales</taxon>
        <taxon>Bogoriellaceae</taxon>
        <taxon>Georgenia</taxon>
    </lineage>
</organism>
<comment type="caution">
    <text evidence="1">The sequence shown here is derived from an EMBL/GenBank/DDBJ whole genome shotgun (WGS) entry which is preliminary data.</text>
</comment>
<evidence type="ECO:0000313" key="2">
    <source>
        <dbReference type="Proteomes" id="UP000437709"/>
    </source>
</evidence>
<dbReference type="GO" id="GO:0030638">
    <property type="term" value="P:polyketide metabolic process"/>
    <property type="evidence" value="ECO:0007669"/>
    <property type="project" value="InterPro"/>
</dbReference>
<protein>
    <submittedName>
        <fullName evidence="1">DUF4440 domain-containing protein</fullName>
    </submittedName>
</protein>
<dbReference type="Proteomes" id="UP000437709">
    <property type="component" value="Unassembled WGS sequence"/>
</dbReference>
<dbReference type="OrthoDB" id="9787933at2"/>
<dbReference type="PANTHER" id="PTHR38436:SF1">
    <property type="entry name" value="ESTER CYCLASE"/>
    <property type="match status" value="1"/>
</dbReference>
<dbReference type="RefSeq" id="WP_152193856.1">
    <property type="nucleotide sequence ID" value="NZ_VUKD01000001.1"/>
</dbReference>